<feature type="region of interest" description="Disordered" evidence="1">
    <location>
        <begin position="188"/>
        <end position="212"/>
    </location>
</feature>
<dbReference type="EMBL" id="VFOL01000001">
    <property type="protein sequence ID" value="TQL39464.1"/>
    <property type="molecule type" value="Genomic_DNA"/>
</dbReference>
<evidence type="ECO:0000313" key="5">
    <source>
        <dbReference type="Proteomes" id="UP000315983"/>
    </source>
</evidence>
<reference evidence="4 5" key="1">
    <citation type="submission" date="2019-06" db="EMBL/GenBank/DDBJ databases">
        <title>Sequencing the genomes of 1000 actinobacteria strains.</title>
        <authorList>
            <person name="Klenk H.-P."/>
        </authorList>
    </citation>
    <scope>NUCLEOTIDE SEQUENCE [LARGE SCALE GENOMIC DNA]</scope>
    <source>
        <strain evidence="4 5">DSM 44819</strain>
    </source>
</reference>
<protein>
    <recommendedName>
        <fullName evidence="7">Serine/threonine protein kinase</fullName>
    </recommendedName>
</protein>
<dbReference type="AlphaFoldDB" id="A0A542XUG6"/>
<feature type="region of interest" description="Disordered" evidence="1">
    <location>
        <begin position="31"/>
        <end position="60"/>
    </location>
</feature>
<dbReference type="GeneID" id="93773844"/>
<dbReference type="RefSeq" id="WP_016811750.1">
    <property type="nucleotide sequence ID" value="NZ_BOQM01000025.1"/>
</dbReference>
<comment type="caution">
    <text evidence="4">The sequence shown here is derived from an EMBL/GenBank/DDBJ whole genome shotgun (WGS) entry which is preliminary data.</text>
</comment>
<dbReference type="EMBL" id="BOQM01000025">
    <property type="protein sequence ID" value="GIM86511.1"/>
    <property type="molecule type" value="Genomic_DNA"/>
</dbReference>
<evidence type="ECO:0008006" key="7">
    <source>
        <dbReference type="Google" id="ProtNLM"/>
    </source>
</evidence>
<evidence type="ECO:0000313" key="6">
    <source>
        <dbReference type="Proteomes" id="UP000677457"/>
    </source>
</evidence>
<evidence type="ECO:0000256" key="2">
    <source>
        <dbReference type="SAM" id="SignalP"/>
    </source>
</evidence>
<dbReference type="Proteomes" id="UP000315983">
    <property type="component" value="Unassembled WGS sequence"/>
</dbReference>
<evidence type="ECO:0000256" key="1">
    <source>
        <dbReference type="SAM" id="MobiDB-lite"/>
    </source>
</evidence>
<name>A0A542XUG6_SALAC</name>
<gene>
    <name evidence="4" type="ORF">FB564_4719</name>
    <name evidence="3" type="ORF">Sar04_32470</name>
</gene>
<dbReference type="Proteomes" id="UP000677457">
    <property type="component" value="Unassembled WGS sequence"/>
</dbReference>
<evidence type="ECO:0000313" key="4">
    <source>
        <dbReference type="EMBL" id="TQL39464.1"/>
    </source>
</evidence>
<keyword evidence="6" id="KW-1185">Reference proteome</keyword>
<feature type="compositionally biased region" description="Low complexity" evidence="1">
    <location>
        <begin position="38"/>
        <end position="50"/>
    </location>
</feature>
<organism evidence="4 5">
    <name type="scientific">Salinispora arenicola</name>
    <dbReference type="NCBI Taxonomy" id="168697"/>
    <lineage>
        <taxon>Bacteria</taxon>
        <taxon>Bacillati</taxon>
        <taxon>Actinomycetota</taxon>
        <taxon>Actinomycetes</taxon>
        <taxon>Micromonosporales</taxon>
        <taxon>Micromonosporaceae</taxon>
        <taxon>Salinispora</taxon>
    </lineage>
</organism>
<keyword evidence="2" id="KW-0732">Signal</keyword>
<sequence length="212" mass="20860">MKSTPLLTLLGGVTLGAVVLALSVHATGGNDEPPVPAAAPAATAGASAAPSPSPSPTEAPVNATWAGRLTAGTLAISVQNGVAVAYLCDGAAIEAWFQGTAAGGRLDLAGRAGETLSGTFGEGQASGQIKIDNQALPFTVTTVTAPSGLYRATATVRGAQVDGGWIVLADGTQVGLVTVDGVARPAPPLDTATGRVTVDGDVLTPTRPRELS</sequence>
<accession>A0A542XUG6</accession>
<proteinExistence type="predicted"/>
<feature type="chain" id="PRO_5021948488" description="Serine/threonine protein kinase" evidence="2">
    <location>
        <begin position="27"/>
        <end position="212"/>
    </location>
</feature>
<evidence type="ECO:0000313" key="3">
    <source>
        <dbReference type="EMBL" id="GIM86511.1"/>
    </source>
</evidence>
<reference evidence="3 6" key="2">
    <citation type="submission" date="2021-03" db="EMBL/GenBank/DDBJ databases">
        <title>Whole genome shotgun sequence of Salinispora arenicola NBRC 105043.</title>
        <authorList>
            <person name="Komaki H."/>
            <person name="Tamura T."/>
        </authorList>
    </citation>
    <scope>NUCLEOTIDE SEQUENCE [LARGE SCALE GENOMIC DNA]</scope>
    <source>
        <strain evidence="3 6">NBRC 105043</strain>
    </source>
</reference>
<feature type="signal peptide" evidence="2">
    <location>
        <begin position="1"/>
        <end position="26"/>
    </location>
</feature>